<feature type="signal peptide" evidence="7">
    <location>
        <begin position="1"/>
        <end position="23"/>
    </location>
</feature>
<dbReference type="GO" id="GO:0003950">
    <property type="term" value="F:NAD+ poly-ADP-ribosyltransferase activity"/>
    <property type="evidence" value="ECO:0007669"/>
    <property type="project" value="TreeGrafter"/>
</dbReference>
<dbReference type="SUPFAM" id="SSF56399">
    <property type="entry name" value="ADP-ribosylation"/>
    <property type="match status" value="1"/>
</dbReference>
<comment type="similarity">
    <text evidence="1 7">Belongs to the Arg-specific ADP-ribosyltransferase family.</text>
</comment>
<organism evidence="8 9">
    <name type="scientific">Zoarces viviparus</name>
    <name type="common">Viviparous eelpout</name>
    <name type="synonym">Blennius viviparus</name>
    <dbReference type="NCBI Taxonomy" id="48416"/>
    <lineage>
        <taxon>Eukaryota</taxon>
        <taxon>Metazoa</taxon>
        <taxon>Chordata</taxon>
        <taxon>Craniata</taxon>
        <taxon>Vertebrata</taxon>
        <taxon>Euteleostomi</taxon>
        <taxon>Actinopterygii</taxon>
        <taxon>Neopterygii</taxon>
        <taxon>Teleostei</taxon>
        <taxon>Neoteleostei</taxon>
        <taxon>Acanthomorphata</taxon>
        <taxon>Eupercaria</taxon>
        <taxon>Perciformes</taxon>
        <taxon>Cottioidei</taxon>
        <taxon>Zoarcales</taxon>
        <taxon>Zoarcidae</taxon>
        <taxon>Zoarcinae</taxon>
        <taxon>Zoarces</taxon>
    </lineage>
</organism>
<keyword evidence="7" id="KW-0520">NAD</keyword>
<gene>
    <name evidence="8" type="ORF">VZT92_002900</name>
</gene>
<keyword evidence="4" id="KW-0548">Nucleotidyltransferase</keyword>
<evidence type="ECO:0000256" key="2">
    <source>
        <dbReference type="ARBA" id="ARBA00022676"/>
    </source>
</evidence>
<proteinExistence type="inferred from homology"/>
<name>A0AAW1G0X6_ZOAVI</name>
<dbReference type="PANTHER" id="PTHR10339:SF27">
    <property type="entry name" value="NAD(P)(+)--ARGININE ADP-RIBOSYLTRANSFERASE"/>
    <property type="match status" value="1"/>
</dbReference>
<evidence type="ECO:0000256" key="3">
    <source>
        <dbReference type="ARBA" id="ARBA00022679"/>
    </source>
</evidence>
<evidence type="ECO:0000256" key="5">
    <source>
        <dbReference type="ARBA" id="ARBA00022857"/>
    </source>
</evidence>
<keyword evidence="7" id="KW-0732">Signal</keyword>
<dbReference type="InterPro" id="IPR000768">
    <property type="entry name" value="ART"/>
</dbReference>
<dbReference type="InterPro" id="IPR050999">
    <property type="entry name" value="ADP-ribosyltransferase_ARG"/>
</dbReference>
<dbReference type="PANTHER" id="PTHR10339">
    <property type="entry name" value="ADP-RIBOSYLTRANSFERASE"/>
    <property type="match status" value="1"/>
</dbReference>
<dbReference type="GO" id="GO:0106274">
    <property type="term" value="F:NAD+-protein-arginine ADP-ribosyltransferase activity"/>
    <property type="evidence" value="ECO:0007669"/>
    <property type="project" value="UniProtKB-EC"/>
</dbReference>
<dbReference type="EMBL" id="JBCEZU010000013">
    <property type="protein sequence ID" value="KAK9540448.1"/>
    <property type="molecule type" value="Genomic_DNA"/>
</dbReference>
<keyword evidence="9" id="KW-1185">Reference proteome</keyword>
<evidence type="ECO:0000313" key="9">
    <source>
        <dbReference type="Proteomes" id="UP001488805"/>
    </source>
</evidence>
<protein>
    <recommendedName>
        <fullName evidence="7">NAD(P)(+)--arginine ADP-ribosyltransferase</fullName>
        <ecNumber evidence="7">2.4.2.31</ecNumber>
    </recommendedName>
    <alternativeName>
        <fullName evidence="7">Mono(ADP-ribosyl)transferase</fullName>
    </alternativeName>
</protein>
<sequence length="274" mass="30721">MCDRAKLLLAAIVFYYKVTAGSAKLLDMAPNAVDYMYNGCREEAMETFIHSGLLRQELNNSKEFQEAWGADNRCSTLIPGGTKEHTAALLAYADWGEEVTTFDKAVETLGGNVSIYEKRFHFKALHFLLMDSMLLLSTKKCTTLYAVQEKDYTAQKGLKVRFGRFAKVHSSVSELMTDLDNYVLLNITSCFFANLGDIFSKDQSLTLISPAEVFTVEAVNEKSDDDSKFTEIVLKHSELKSSQNCYSLSGSPADVSTQWLVLMLVALSLFFFNY</sequence>
<evidence type="ECO:0000256" key="7">
    <source>
        <dbReference type="RuleBase" id="RU361228"/>
    </source>
</evidence>
<dbReference type="Pfam" id="PF01129">
    <property type="entry name" value="ART"/>
    <property type="match status" value="1"/>
</dbReference>
<keyword evidence="3 7" id="KW-0808">Transferase</keyword>
<comment type="caution">
    <text evidence="8">The sequence shown here is derived from an EMBL/GenBank/DDBJ whole genome shotgun (WGS) entry which is preliminary data.</text>
</comment>
<dbReference type="AlphaFoldDB" id="A0AAW1G0X6"/>
<dbReference type="PRINTS" id="PR00970">
    <property type="entry name" value="RIBTRNSFRASE"/>
</dbReference>
<evidence type="ECO:0000256" key="1">
    <source>
        <dbReference type="ARBA" id="ARBA00009558"/>
    </source>
</evidence>
<dbReference type="Proteomes" id="UP001488805">
    <property type="component" value="Unassembled WGS sequence"/>
</dbReference>
<reference evidence="8 9" key="1">
    <citation type="journal article" date="2024" name="Genome Biol. Evol.">
        <title>Chromosome-level genome assembly of the viviparous eelpout Zoarces viviparus.</title>
        <authorList>
            <person name="Fuhrmann N."/>
            <person name="Brasseur M.V."/>
            <person name="Bakowski C.E."/>
            <person name="Podsiadlowski L."/>
            <person name="Prost S."/>
            <person name="Krehenwinkel H."/>
            <person name="Mayer C."/>
        </authorList>
    </citation>
    <scope>NUCLEOTIDE SEQUENCE [LARGE SCALE GENOMIC DNA]</scope>
    <source>
        <strain evidence="8">NO-MEL_2022_Ind0_liver</strain>
    </source>
</reference>
<dbReference type="GO" id="GO:0016779">
    <property type="term" value="F:nucleotidyltransferase activity"/>
    <property type="evidence" value="ECO:0007669"/>
    <property type="project" value="UniProtKB-KW"/>
</dbReference>
<evidence type="ECO:0000256" key="6">
    <source>
        <dbReference type="ARBA" id="ARBA00047597"/>
    </source>
</evidence>
<keyword evidence="2 7" id="KW-0328">Glycosyltransferase</keyword>
<dbReference type="EC" id="2.4.2.31" evidence="7"/>
<accession>A0AAW1G0X6</accession>
<dbReference type="Gene3D" id="3.90.176.10">
    <property type="entry name" value="Toxin ADP-ribosyltransferase, Chain A, domain 1"/>
    <property type="match status" value="1"/>
</dbReference>
<keyword evidence="5 7" id="KW-0521">NADP</keyword>
<feature type="chain" id="PRO_5043086558" description="NAD(P)(+)--arginine ADP-ribosyltransferase" evidence="7">
    <location>
        <begin position="24"/>
        <end position="274"/>
    </location>
</feature>
<comment type="catalytic activity">
    <reaction evidence="6 7">
        <text>L-arginyl-[protein] + NAD(+) = N(omega)-(ADP-D-ribosyl)-L-arginyl-[protein] + nicotinamide + H(+)</text>
        <dbReference type="Rhea" id="RHEA:19149"/>
        <dbReference type="Rhea" id="RHEA-COMP:10532"/>
        <dbReference type="Rhea" id="RHEA-COMP:15087"/>
        <dbReference type="ChEBI" id="CHEBI:15378"/>
        <dbReference type="ChEBI" id="CHEBI:17154"/>
        <dbReference type="ChEBI" id="CHEBI:29965"/>
        <dbReference type="ChEBI" id="CHEBI:57540"/>
        <dbReference type="ChEBI" id="CHEBI:142554"/>
        <dbReference type="EC" id="2.4.2.31"/>
    </reaction>
</comment>
<evidence type="ECO:0000256" key="4">
    <source>
        <dbReference type="ARBA" id="ARBA00022695"/>
    </source>
</evidence>
<evidence type="ECO:0000313" key="8">
    <source>
        <dbReference type="EMBL" id="KAK9540448.1"/>
    </source>
</evidence>